<organism evidence="1 2">
    <name type="scientific">Tateyamaria omphalii</name>
    <dbReference type="NCBI Taxonomy" id="299262"/>
    <lineage>
        <taxon>Bacteria</taxon>
        <taxon>Pseudomonadati</taxon>
        <taxon>Pseudomonadota</taxon>
        <taxon>Alphaproteobacteria</taxon>
        <taxon>Rhodobacterales</taxon>
        <taxon>Roseobacteraceae</taxon>
        <taxon>Tateyamaria</taxon>
    </lineage>
</organism>
<proteinExistence type="predicted"/>
<keyword evidence="1" id="KW-0614">Plasmid</keyword>
<reference evidence="1 2" key="1">
    <citation type="submission" date="2017-01" db="EMBL/GenBank/DDBJ databases">
        <title>Complete genome of Tateyamaria omphalii DOK1-4 isolated from seawater in Dokdo.</title>
        <authorList>
            <person name="Kim J.H."/>
            <person name="Chi W.-J."/>
        </authorList>
    </citation>
    <scope>NUCLEOTIDE SEQUENCE [LARGE SCALE GENOMIC DNA]</scope>
    <source>
        <strain evidence="1 2">DOK1-4</strain>
        <plasmid evidence="1 2">pDOK1-4-2</plasmid>
    </source>
</reference>
<gene>
    <name evidence="1" type="ORF">BWR18_19660</name>
</gene>
<sequence length="85" mass="9862">MAKTPSPCIDVCKFKRQGHCIGCSMTKAQKSMFKQLKKEKHREAFVQMLIGQQSRLGKFRHWAPQYLRKCLKKKVKPIAEVRDAA</sequence>
<geneLocation type="plasmid" evidence="1 2">
    <name>pDOK1-4-2</name>
</geneLocation>
<name>A0A1P8N1B0_9RHOB</name>
<dbReference type="Pfam" id="PF06945">
    <property type="entry name" value="DUF1289"/>
    <property type="match status" value="1"/>
</dbReference>
<keyword evidence="2" id="KW-1185">Reference proteome</keyword>
<dbReference type="InterPro" id="IPR010710">
    <property type="entry name" value="DUF1289"/>
</dbReference>
<dbReference type="EMBL" id="CP019314">
    <property type="protein sequence ID" value="APX14083.1"/>
    <property type="molecule type" value="Genomic_DNA"/>
</dbReference>
<protein>
    <submittedName>
        <fullName evidence="1">DUF1289 domain-containing protein</fullName>
    </submittedName>
</protein>
<evidence type="ECO:0000313" key="1">
    <source>
        <dbReference type="EMBL" id="APX14083.1"/>
    </source>
</evidence>
<dbReference type="Proteomes" id="UP000186336">
    <property type="component" value="Plasmid pDOK1-4-2"/>
</dbReference>
<dbReference type="RefSeq" id="WP_076630550.1">
    <property type="nucleotide sequence ID" value="NZ_CP019314.1"/>
</dbReference>
<dbReference type="OrthoDB" id="7906652at2"/>
<dbReference type="KEGG" id="tom:BWR18_19660"/>
<accession>A0A1P8N1B0</accession>
<evidence type="ECO:0000313" key="2">
    <source>
        <dbReference type="Proteomes" id="UP000186336"/>
    </source>
</evidence>
<dbReference type="AlphaFoldDB" id="A0A1P8N1B0"/>